<dbReference type="AlphaFoldDB" id="A0AAW1SR48"/>
<dbReference type="Proteomes" id="UP001485043">
    <property type="component" value="Unassembled WGS sequence"/>
</dbReference>
<keyword evidence="1" id="KW-0812">Transmembrane</keyword>
<feature type="transmembrane region" description="Helical" evidence="1">
    <location>
        <begin position="12"/>
        <end position="34"/>
    </location>
</feature>
<evidence type="ECO:0008006" key="4">
    <source>
        <dbReference type="Google" id="ProtNLM"/>
    </source>
</evidence>
<proteinExistence type="predicted"/>
<organism evidence="2 3">
    <name type="scientific">Apatococcus fuscideae</name>
    <dbReference type="NCBI Taxonomy" id="2026836"/>
    <lineage>
        <taxon>Eukaryota</taxon>
        <taxon>Viridiplantae</taxon>
        <taxon>Chlorophyta</taxon>
        <taxon>core chlorophytes</taxon>
        <taxon>Trebouxiophyceae</taxon>
        <taxon>Chlorellales</taxon>
        <taxon>Chlorellaceae</taxon>
        <taxon>Apatococcus</taxon>
    </lineage>
</organism>
<keyword evidence="3" id="KW-1185">Reference proteome</keyword>
<protein>
    <recommendedName>
        <fullName evidence="4">Solute carrier family 40 protein</fullName>
    </recommendedName>
</protein>
<reference evidence="2 3" key="1">
    <citation type="journal article" date="2024" name="Nat. Commun.">
        <title>Phylogenomics reveals the evolutionary origins of lichenization in chlorophyte algae.</title>
        <authorList>
            <person name="Puginier C."/>
            <person name="Libourel C."/>
            <person name="Otte J."/>
            <person name="Skaloud P."/>
            <person name="Haon M."/>
            <person name="Grisel S."/>
            <person name="Petersen M."/>
            <person name="Berrin J.G."/>
            <person name="Delaux P.M."/>
            <person name="Dal Grande F."/>
            <person name="Keller J."/>
        </authorList>
    </citation>
    <scope>NUCLEOTIDE SEQUENCE [LARGE SCALE GENOMIC DNA]</scope>
    <source>
        <strain evidence="2 3">SAG 2523</strain>
    </source>
</reference>
<evidence type="ECO:0000313" key="2">
    <source>
        <dbReference type="EMBL" id="KAK9851353.1"/>
    </source>
</evidence>
<comment type="caution">
    <text evidence="2">The sequence shown here is derived from an EMBL/GenBank/DDBJ whole genome shotgun (WGS) entry which is preliminary data.</text>
</comment>
<evidence type="ECO:0000256" key="1">
    <source>
        <dbReference type="SAM" id="Phobius"/>
    </source>
</evidence>
<keyword evidence="1" id="KW-1133">Transmembrane helix</keyword>
<keyword evidence="1" id="KW-0472">Membrane</keyword>
<evidence type="ECO:0000313" key="3">
    <source>
        <dbReference type="Proteomes" id="UP001485043"/>
    </source>
</evidence>
<gene>
    <name evidence="2" type="ORF">WJX84_007511</name>
</gene>
<dbReference type="EMBL" id="JALJOV010001245">
    <property type="protein sequence ID" value="KAK9851353.1"/>
    <property type="molecule type" value="Genomic_DNA"/>
</dbReference>
<accession>A0AAW1SR48</accession>
<name>A0AAW1SR48_9CHLO</name>
<sequence>MSDLSKLRTDLWIWRLVAVSVWQAAALLFSSLVCKSLGSLLISRSWGFGSALGALGSSLTSVLLLESLQISAIWSHALVYKAQVPEPTVKGPGKTKSFTSNVAKPVRASRLKYYRAQTATSLGCLISALLTILSERWLRGPLQPAGTGMACRTRAWIGPHHQQAIKEAPSIDVPSCAKGKAEAAHTTPASSA</sequence>